<comment type="caution">
    <text evidence="2">The sequence shown here is derived from an EMBL/GenBank/DDBJ whole genome shotgun (WGS) entry which is preliminary data.</text>
</comment>
<feature type="domain" description="PRTase-CE" evidence="1">
    <location>
        <begin position="30"/>
        <end position="342"/>
    </location>
</feature>
<dbReference type="Proteomes" id="UP000250831">
    <property type="component" value="Unassembled WGS sequence"/>
</dbReference>
<dbReference type="InterPro" id="IPR056920">
    <property type="entry name" value="PRTase-CE"/>
</dbReference>
<reference evidence="2 3" key="1">
    <citation type="submission" date="2018-04" db="EMBL/GenBank/DDBJ databases">
        <title>Sphingobacterium sp. M46 Genome.</title>
        <authorList>
            <person name="Cheng J."/>
            <person name="Li Y."/>
        </authorList>
    </citation>
    <scope>NUCLEOTIDE SEQUENCE [LARGE SCALE GENOMIC DNA]</scope>
    <source>
        <strain evidence="2 3">M46</strain>
    </source>
</reference>
<gene>
    <name evidence="2" type="ORF">DCO56_12075</name>
</gene>
<accession>A0A363NTX6</accession>
<organism evidence="2 3">
    <name type="scientific">Sphingobacterium athyrii</name>
    <dbReference type="NCBI Taxonomy" id="2152717"/>
    <lineage>
        <taxon>Bacteria</taxon>
        <taxon>Pseudomonadati</taxon>
        <taxon>Bacteroidota</taxon>
        <taxon>Sphingobacteriia</taxon>
        <taxon>Sphingobacteriales</taxon>
        <taxon>Sphingobacteriaceae</taxon>
        <taxon>Sphingobacterium</taxon>
    </lineage>
</organism>
<name>A0A363NTX6_9SPHI</name>
<dbReference type="EMBL" id="QCXX01000003">
    <property type="protein sequence ID" value="PUV24101.1"/>
    <property type="molecule type" value="Genomic_DNA"/>
</dbReference>
<dbReference type="Pfam" id="PF24390">
    <property type="entry name" value="PRTase-CE"/>
    <property type="match status" value="1"/>
</dbReference>
<evidence type="ECO:0000313" key="2">
    <source>
        <dbReference type="EMBL" id="PUV24101.1"/>
    </source>
</evidence>
<evidence type="ECO:0000259" key="1">
    <source>
        <dbReference type="Pfam" id="PF24390"/>
    </source>
</evidence>
<proteinExistence type="predicted"/>
<evidence type="ECO:0000313" key="3">
    <source>
        <dbReference type="Proteomes" id="UP000250831"/>
    </source>
</evidence>
<keyword evidence="3" id="KW-1185">Reference proteome</keyword>
<sequence length="350" mass="40898">MLLFMINVAQNITNILSDYENNHFTSEHVLDWVSQFNAPDQGFVLEELQNIFQKTYYSKAKCAQILKLYIEQWIKVFKYPDVPTFIAETVFLKLQPDHKSQCELLNLLDEILVKFYNCNLGSSGLVAKQYIYLDDVLSTGQTIGRNFNEWFNLSNEFDKTKTNFHYLKDKQIKIHVCLLCGHSWGIYNTKYGLIKNIGIEVEAILHIQAYYIIENNIKQYNPKLNNMIPVDNQDPVIHEYLNSLKAVSKSEHAFRLSTQPHEENLFSSTVARNRLEILFLTKGIEILSRVGELRVEQIRPLGYTVKSHKTFGLGTLFFTYRNIPNNSPIVFWWGNNNWRPLFVLKNRGVR</sequence>
<dbReference type="AlphaFoldDB" id="A0A363NTX6"/>
<protein>
    <recommendedName>
        <fullName evidence="1">PRTase-CE domain-containing protein</fullName>
    </recommendedName>
</protein>